<dbReference type="GO" id="GO:0016787">
    <property type="term" value="F:hydrolase activity"/>
    <property type="evidence" value="ECO:0007669"/>
    <property type="project" value="UniProtKB-KW"/>
</dbReference>
<dbReference type="SUPFAM" id="SSF56349">
    <property type="entry name" value="DNA breaking-rejoining enzymes"/>
    <property type="match status" value="1"/>
</dbReference>
<evidence type="ECO:0000256" key="7">
    <source>
        <dbReference type="ARBA" id="ARBA00023195"/>
    </source>
</evidence>
<keyword evidence="5" id="KW-0238">DNA-binding</keyword>
<dbReference type="EMBL" id="BK015454">
    <property type="protein sequence ID" value="DAE07709.1"/>
    <property type="molecule type" value="Genomic_DNA"/>
</dbReference>
<dbReference type="CDD" id="cd00796">
    <property type="entry name" value="INT_Rci_Hp1_C"/>
    <property type="match status" value="1"/>
</dbReference>
<dbReference type="InterPro" id="IPR002104">
    <property type="entry name" value="Integrase_catalytic"/>
</dbReference>
<dbReference type="PROSITE" id="PS51898">
    <property type="entry name" value="TYR_RECOMBINASE"/>
    <property type="match status" value="1"/>
</dbReference>
<keyword evidence="7" id="KW-0229">DNA integration</keyword>
<dbReference type="GO" id="GO:0003677">
    <property type="term" value="F:DNA binding"/>
    <property type="evidence" value="ECO:0007669"/>
    <property type="project" value="UniProtKB-KW"/>
</dbReference>
<dbReference type="InterPro" id="IPR050090">
    <property type="entry name" value="Tyrosine_recombinase_XerCD"/>
</dbReference>
<protein>
    <recommendedName>
        <fullName evidence="2">Integrase</fullName>
    </recommendedName>
</protein>
<dbReference type="InterPro" id="IPR013762">
    <property type="entry name" value="Integrase-like_cat_sf"/>
</dbReference>
<dbReference type="GO" id="GO:0006310">
    <property type="term" value="P:DNA recombination"/>
    <property type="evidence" value="ECO:0007669"/>
    <property type="project" value="UniProtKB-KW"/>
</dbReference>
<keyword evidence="4" id="KW-0378">Hydrolase</keyword>
<dbReference type="GO" id="GO:0075713">
    <property type="term" value="P:establishment of integrated proviral latency"/>
    <property type="evidence" value="ECO:0007669"/>
    <property type="project" value="UniProtKB-KW"/>
</dbReference>
<evidence type="ECO:0000256" key="1">
    <source>
        <dbReference type="ARBA" id="ARBA00008857"/>
    </source>
</evidence>
<reference evidence="9" key="1">
    <citation type="journal article" date="2021" name="Proc. Natl. Acad. Sci. U.S.A.">
        <title>A Catalog of Tens of Thousands of Viruses from Human Metagenomes Reveals Hidden Associations with Chronic Diseases.</title>
        <authorList>
            <person name="Tisza M.J."/>
            <person name="Buck C.B."/>
        </authorList>
    </citation>
    <scope>NUCLEOTIDE SEQUENCE</scope>
    <source>
        <strain evidence="9">Ct8mF2</strain>
    </source>
</reference>
<evidence type="ECO:0000313" key="9">
    <source>
        <dbReference type="EMBL" id="DAE07709.1"/>
    </source>
</evidence>
<evidence type="ECO:0000256" key="6">
    <source>
        <dbReference type="ARBA" id="ARBA00023172"/>
    </source>
</evidence>
<feature type="domain" description="Tyr recombinase" evidence="8">
    <location>
        <begin position="170"/>
        <end position="345"/>
    </location>
</feature>
<keyword evidence="6" id="KW-0233">DNA recombination</keyword>
<dbReference type="GO" id="GO:0044826">
    <property type="term" value="P:viral genome integration into host DNA"/>
    <property type="evidence" value="ECO:0007669"/>
    <property type="project" value="UniProtKB-KW"/>
</dbReference>
<accession>A0A8S5PMB0</accession>
<keyword evidence="3" id="KW-0808">Transferase</keyword>
<dbReference type="GO" id="GO:0015074">
    <property type="term" value="P:DNA integration"/>
    <property type="evidence" value="ECO:0007669"/>
    <property type="project" value="InterPro"/>
</dbReference>
<evidence type="ECO:0000256" key="5">
    <source>
        <dbReference type="ARBA" id="ARBA00023125"/>
    </source>
</evidence>
<dbReference type="InterPro" id="IPR010998">
    <property type="entry name" value="Integrase_recombinase_N"/>
</dbReference>
<name>A0A8S5PMB0_9CAUD</name>
<dbReference type="Pfam" id="PF00589">
    <property type="entry name" value="Phage_integrase"/>
    <property type="match status" value="1"/>
</dbReference>
<dbReference type="PANTHER" id="PTHR30349">
    <property type="entry name" value="PHAGE INTEGRASE-RELATED"/>
    <property type="match status" value="1"/>
</dbReference>
<evidence type="ECO:0000259" key="8">
    <source>
        <dbReference type="PROSITE" id="PS51898"/>
    </source>
</evidence>
<sequence>MEYNSVSLNCPNLLPMATIEKRNGKYRVKVRLKGVTKSETFTLKSDAVAWAARTEAAILDGVQGNAPKSLYFADLLKRYRDEITPGKRGSRAETYRLNRALRSELADIKVSDLRPYHFAQWRDNRKKEVQDATVRRELETLSAVCQMAVKEWGVLPSNPLLQIRRPSKGKARNYIPSDDIVLAVVRELGVADGVPIITTKQRIGLVVLFAIETAMRAGEICNMMWCDVHLSRRVVHLPITKNGSSRDVPLSKKAMAILDRLPRSESGSVFDVSSHTLDVMFRRARAKVNGAEAFHFHDTRHKALTRMAAKVEPMQLAKISGHKDLRILLNVYYNPDIGDLADLLD</sequence>
<dbReference type="PANTHER" id="PTHR30349:SF94">
    <property type="entry name" value="INTEGRASE_RECOMBINASE HI_1414-RELATED"/>
    <property type="match status" value="1"/>
</dbReference>
<dbReference type="Gene3D" id="1.10.443.10">
    <property type="entry name" value="Intergrase catalytic core"/>
    <property type="match status" value="1"/>
</dbReference>
<organism evidence="9">
    <name type="scientific">Podoviridae sp. ct8mF2</name>
    <dbReference type="NCBI Taxonomy" id="2825224"/>
    <lineage>
        <taxon>Viruses</taxon>
        <taxon>Duplodnaviria</taxon>
        <taxon>Heunggongvirae</taxon>
        <taxon>Uroviricota</taxon>
        <taxon>Caudoviricetes</taxon>
    </lineage>
</organism>
<dbReference type="Gene3D" id="1.10.150.130">
    <property type="match status" value="1"/>
</dbReference>
<proteinExistence type="inferred from homology"/>
<comment type="similarity">
    <text evidence="1">Belongs to the 'phage' integrase family.</text>
</comment>
<evidence type="ECO:0000256" key="4">
    <source>
        <dbReference type="ARBA" id="ARBA00022801"/>
    </source>
</evidence>
<keyword evidence="7" id="KW-1179">Viral genome integration</keyword>
<keyword evidence="7" id="KW-1160">Virus entry into host cell</keyword>
<dbReference type="GO" id="GO:0016740">
    <property type="term" value="F:transferase activity"/>
    <property type="evidence" value="ECO:0007669"/>
    <property type="project" value="UniProtKB-KW"/>
</dbReference>
<evidence type="ECO:0000256" key="3">
    <source>
        <dbReference type="ARBA" id="ARBA00022679"/>
    </source>
</evidence>
<evidence type="ECO:0000256" key="2">
    <source>
        <dbReference type="ARBA" id="ARBA00016082"/>
    </source>
</evidence>
<dbReference type="InterPro" id="IPR011010">
    <property type="entry name" value="DNA_brk_join_enz"/>
</dbReference>